<gene>
    <name evidence="2" type="ORF">P154DRAFT_560768</name>
</gene>
<proteinExistence type="predicted"/>
<organism evidence="2 3">
    <name type="scientific">Amniculicola lignicola CBS 123094</name>
    <dbReference type="NCBI Taxonomy" id="1392246"/>
    <lineage>
        <taxon>Eukaryota</taxon>
        <taxon>Fungi</taxon>
        <taxon>Dikarya</taxon>
        <taxon>Ascomycota</taxon>
        <taxon>Pezizomycotina</taxon>
        <taxon>Dothideomycetes</taxon>
        <taxon>Pleosporomycetidae</taxon>
        <taxon>Pleosporales</taxon>
        <taxon>Amniculicolaceae</taxon>
        <taxon>Amniculicola</taxon>
    </lineage>
</organism>
<accession>A0A6A5WZ10</accession>
<dbReference type="EMBL" id="ML977568">
    <property type="protein sequence ID" value="KAF2004305.1"/>
    <property type="molecule type" value="Genomic_DNA"/>
</dbReference>
<evidence type="ECO:0000313" key="3">
    <source>
        <dbReference type="Proteomes" id="UP000799779"/>
    </source>
</evidence>
<evidence type="ECO:0000256" key="1">
    <source>
        <dbReference type="SAM" id="MobiDB-lite"/>
    </source>
</evidence>
<name>A0A6A5WZ10_9PLEO</name>
<dbReference type="Proteomes" id="UP000799779">
    <property type="component" value="Unassembled WGS sequence"/>
</dbReference>
<feature type="region of interest" description="Disordered" evidence="1">
    <location>
        <begin position="48"/>
        <end position="102"/>
    </location>
</feature>
<sequence>MGLMSPSECHVAPSARRHSCLLWLPAGLQCLAVKACCTSGSVSNNHQQLRRELRSETGAEDVTARAAQDSASANGDMAHGPTLPGMRSSCDAPSGGGLRGRSAINHQEYRGWGCNHGRL</sequence>
<dbReference type="AlphaFoldDB" id="A0A6A5WZ10"/>
<protein>
    <submittedName>
        <fullName evidence="2">Uncharacterized protein</fullName>
    </submittedName>
</protein>
<reference evidence="2" key="1">
    <citation type="journal article" date="2020" name="Stud. Mycol.">
        <title>101 Dothideomycetes genomes: a test case for predicting lifestyles and emergence of pathogens.</title>
        <authorList>
            <person name="Haridas S."/>
            <person name="Albert R."/>
            <person name="Binder M."/>
            <person name="Bloem J."/>
            <person name="Labutti K."/>
            <person name="Salamov A."/>
            <person name="Andreopoulos B."/>
            <person name="Baker S."/>
            <person name="Barry K."/>
            <person name="Bills G."/>
            <person name="Bluhm B."/>
            <person name="Cannon C."/>
            <person name="Castanera R."/>
            <person name="Culley D."/>
            <person name="Daum C."/>
            <person name="Ezra D."/>
            <person name="Gonzalez J."/>
            <person name="Henrissat B."/>
            <person name="Kuo A."/>
            <person name="Liang C."/>
            <person name="Lipzen A."/>
            <person name="Lutzoni F."/>
            <person name="Magnuson J."/>
            <person name="Mondo S."/>
            <person name="Nolan M."/>
            <person name="Ohm R."/>
            <person name="Pangilinan J."/>
            <person name="Park H.-J."/>
            <person name="Ramirez L."/>
            <person name="Alfaro M."/>
            <person name="Sun H."/>
            <person name="Tritt A."/>
            <person name="Yoshinaga Y."/>
            <person name="Zwiers L.-H."/>
            <person name="Turgeon B."/>
            <person name="Goodwin S."/>
            <person name="Spatafora J."/>
            <person name="Crous P."/>
            <person name="Grigoriev I."/>
        </authorList>
    </citation>
    <scope>NUCLEOTIDE SEQUENCE</scope>
    <source>
        <strain evidence="2">CBS 123094</strain>
    </source>
</reference>
<keyword evidence="3" id="KW-1185">Reference proteome</keyword>
<evidence type="ECO:0000313" key="2">
    <source>
        <dbReference type="EMBL" id="KAF2004305.1"/>
    </source>
</evidence>